<dbReference type="HOGENOM" id="CLU_013985_3_4_5"/>
<evidence type="ECO:0000256" key="3">
    <source>
        <dbReference type="ARBA" id="ARBA00038502"/>
    </source>
</evidence>
<feature type="domain" description="N-acetyltransferase" evidence="4">
    <location>
        <begin position="13"/>
        <end position="171"/>
    </location>
</feature>
<dbReference type="KEGG" id="dsh:Dshi_1465"/>
<dbReference type="InterPro" id="IPR016181">
    <property type="entry name" value="Acyl_CoA_acyltransferase"/>
</dbReference>
<keyword evidence="6" id="KW-1185">Reference proteome</keyword>
<dbReference type="Proteomes" id="UP000006833">
    <property type="component" value="Chromosome"/>
</dbReference>
<dbReference type="Gene3D" id="3.40.630.30">
    <property type="match status" value="1"/>
</dbReference>
<accession>A8LK08</accession>
<reference evidence="6" key="1">
    <citation type="journal article" date="2010" name="ISME J.">
        <title>The complete genome sequence of the algal symbiont Dinoroseobacter shibae: a hitchhiker's guide to life in the sea.</title>
        <authorList>
            <person name="Wagner-Dobler I."/>
            <person name="Ballhausen B."/>
            <person name="Berger M."/>
            <person name="Brinkhoff T."/>
            <person name="Buchholz I."/>
            <person name="Bunk B."/>
            <person name="Cypionka H."/>
            <person name="Daniel R."/>
            <person name="Drepper T."/>
            <person name="Gerdts G."/>
            <person name="Hahnke S."/>
            <person name="Han C."/>
            <person name="Jahn D."/>
            <person name="Kalhoefer D."/>
            <person name="Kiss H."/>
            <person name="Klenk H.P."/>
            <person name="Kyrpides N."/>
            <person name="Liebl W."/>
            <person name="Liesegang H."/>
            <person name="Meincke L."/>
            <person name="Pati A."/>
            <person name="Petersen J."/>
            <person name="Piekarski T."/>
            <person name="Pommerenke C."/>
            <person name="Pradella S."/>
            <person name="Pukall R."/>
            <person name="Rabus R."/>
            <person name="Stackebrandt E."/>
            <person name="Thole S."/>
            <person name="Thompson L."/>
            <person name="Tielen P."/>
            <person name="Tomasch J."/>
            <person name="von Jan M."/>
            <person name="Wanphrut N."/>
            <person name="Wichels A."/>
            <person name="Zech H."/>
            <person name="Simon M."/>
        </authorList>
    </citation>
    <scope>NUCLEOTIDE SEQUENCE [LARGE SCALE GENOMIC DNA]</scope>
    <source>
        <strain evidence="6">DSM 16493 / NCIMB 14021 / DFL 12</strain>
    </source>
</reference>
<dbReference type="AlphaFoldDB" id="A8LK08"/>
<dbReference type="RefSeq" id="WP_012178137.1">
    <property type="nucleotide sequence ID" value="NC_009952.1"/>
</dbReference>
<dbReference type="STRING" id="398580.Dshi_1465"/>
<protein>
    <submittedName>
        <fullName evidence="5">GCN5-related N-acetyltransferase</fullName>
    </submittedName>
</protein>
<dbReference type="OrthoDB" id="9804153at2"/>
<dbReference type="Pfam" id="PF13302">
    <property type="entry name" value="Acetyltransf_3"/>
    <property type="match status" value="1"/>
</dbReference>
<dbReference type="InterPro" id="IPR051531">
    <property type="entry name" value="N-acetyltransferase"/>
</dbReference>
<evidence type="ECO:0000256" key="2">
    <source>
        <dbReference type="ARBA" id="ARBA00023315"/>
    </source>
</evidence>
<dbReference type="PANTHER" id="PTHR43792">
    <property type="entry name" value="GNAT FAMILY, PUTATIVE (AFU_ORTHOLOGUE AFUA_3G00765)-RELATED-RELATED"/>
    <property type="match status" value="1"/>
</dbReference>
<organism evidence="5 6">
    <name type="scientific">Dinoroseobacter shibae (strain DSM 16493 / NCIMB 14021 / DFL 12)</name>
    <dbReference type="NCBI Taxonomy" id="398580"/>
    <lineage>
        <taxon>Bacteria</taxon>
        <taxon>Pseudomonadati</taxon>
        <taxon>Pseudomonadota</taxon>
        <taxon>Alphaproteobacteria</taxon>
        <taxon>Rhodobacterales</taxon>
        <taxon>Roseobacteraceae</taxon>
        <taxon>Dinoroseobacter</taxon>
    </lineage>
</organism>
<keyword evidence="2" id="KW-0012">Acyltransferase</keyword>
<evidence type="ECO:0000256" key="1">
    <source>
        <dbReference type="ARBA" id="ARBA00022679"/>
    </source>
</evidence>
<dbReference type="InterPro" id="IPR000182">
    <property type="entry name" value="GNAT_dom"/>
</dbReference>
<evidence type="ECO:0000313" key="6">
    <source>
        <dbReference type="Proteomes" id="UP000006833"/>
    </source>
</evidence>
<dbReference type="EMBL" id="CP000830">
    <property type="protein sequence ID" value="ABV93207.1"/>
    <property type="molecule type" value="Genomic_DNA"/>
</dbReference>
<name>A8LK08_DINSH</name>
<gene>
    <name evidence="5" type="ordered locus">Dshi_1465</name>
</gene>
<dbReference type="PANTHER" id="PTHR43792:SF8">
    <property type="entry name" value="[RIBOSOMAL PROTEIN US5]-ALANINE N-ACETYLTRANSFERASE"/>
    <property type="match status" value="1"/>
</dbReference>
<dbReference type="GO" id="GO:0016747">
    <property type="term" value="F:acyltransferase activity, transferring groups other than amino-acyl groups"/>
    <property type="evidence" value="ECO:0007669"/>
    <property type="project" value="InterPro"/>
</dbReference>
<sequence length="175" mass="19046">MTGPLPELRTARLHLRPLAPGDAAALARIAGHPKVAPNIFVATIPWPEVEAAALIARDTWRGTLGFRLAICLPEGRMIGSIGVSRQPHIFYFLDPDSWGRGYAREAVRAFADAVQTRFDLPVLGAEVFTDNPASGKVLKACGFARTGQSMATSRARLEPAPVFLYERRQPEKALS</sequence>
<keyword evidence="1 5" id="KW-0808">Transferase</keyword>
<dbReference type="eggNOG" id="COG1670">
    <property type="taxonomic scope" value="Bacteria"/>
</dbReference>
<evidence type="ECO:0000259" key="4">
    <source>
        <dbReference type="PROSITE" id="PS51186"/>
    </source>
</evidence>
<dbReference type="PROSITE" id="PS51186">
    <property type="entry name" value="GNAT"/>
    <property type="match status" value="1"/>
</dbReference>
<evidence type="ECO:0000313" key="5">
    <source>
        <dbReference type="EMBL" id="ABV93207.1"/>
    </source>
</evidence>
<comment type="similarity">
    <text evidence="3">Belongs to the acetyltransferase family. RimJ subfamily.</text>
</comment>
<proteinExistence type="inferred from homology"/>
<dbReference type="SUPFAM" id="SSF55729">
    <property type="entry name" value="Acyl-CoA N-acyltransferases (Nat)"/>
    <property type="match status" value="1"/>
</dbReference>